<dbReference type="EMBL" id="CABFNS010000367">
    <property type="protein sequence ID" value="VUC21279.1"/>
    <property type="molecule type" value="Genomic_DNA"/>
</dbReference>
<sequence length="83" mass="9171">MASLEVVNVRVAIDSSPAPDGRNTGRDIWAQGLERNASRFIKAVGYLDKWLLLPKGYTQEPTMVETIHPTLHEGASEPIVEKV</sequence>
<organism evidence="1 2">
    <name type="scientific">Bionectria ochroleuca</name>
    <name type="common">Gliocladium roseum</name>
    <dbReference type="NCBI Taxonomy" id="29856"/>
    <lineage>
        <taxon>Eukaryota</taxon>
        <taxon>Fungi</taxon>
        <taxon>Dikarya</taxon>
        <taxon>Ascomycota</taxon>
        <taxon>Pezizomycotina</taxon>
        <taxon>Sordariomycetes</taxon>
        <taxon>Hypocreomycetidae</taxon>
        <taxon>Hypocreales</taxon>
        <taxon>Bionectriaceae</taxon>
        <taxon>Clonostachys</taxon>
    </lineage>
</organism>
<proteinExistence type="predicted"/>
<accession>A0ABY6TUD2</accession>
<evidence type="ECO:0000313" key="2">
    <source>
        <dbReference type="Proteomes" id="UP000766486"/>
    </source>
</evidence>
<comment type="caution">
    <text evidence="1">The sequence shown here is derived from an EMBL/GenBank/DDBJ whole genome shotgun (WGS) entry which is preliminary data.</text>
</comment>
<reference evidence="1 2" key="1">
    <citation type="submission" date="2019-06" db="EMBL/GenBank/DDBJ databases">
        <authorList>
            <person name="Broberg M."/>
        </authorList>
    </citation>
    <scope>NUCLEOTIDE SEQUENCE [LARGE SCALE GENOMIC DNA]</scope>
</reference>
<name>A0ABY6TUD2_BIOOC</name>
<gene>
    <name evidence="1" type="ORF">CLO192961_LOCUS48535</name>
</gene>
<evidence type="ECO:0000313" key="1">
    <source>
        <dbReference type="EMBL" id="VUC21279.1"/>
    </source>
</evidence>
<keyword evidence="2" id="KW-1185">Reference proteome</keyword>
<dbReference type="Proteomes" id="UP000766486">
    <property type="component" value="Unassembled WGS sequence"/>
</dbReference>
<protein>
    <submittedName>
        <fullName evidence="1">Uncharacterized protein</fullName>
    </submittedName>
</protein>